<protein>
    <submittedName>
        <fullName evidence="1">Uncharacterized protein</fullName>
    </submittedName>
</protein>
<proteinExistence type="predicted"/>
<dbReference type="Proteomes" id="UP001241377">
    <property type="component" value="Unassembled WGS sequence"/>
</dbReference>
<accession>A0ACC2V0Z2</accession>
<gene>
    <name evidence="1" type="ORF">QFC19_008612</name>
</gene>
<evidence type="ECO:0000313" key="2">
    <source>
        <dbReference type="Proteomes" id="UP001241377"/>
    </source>
</evidence>
<name>A0ACC2V0Z2_9TREE</name>
<sequence length="342" mass="38238">MMRTSTSIVLPIWYSRLRLPTLPLQLDSVQNKFETSEKDEQYFTNLKRIFLNKVNRLNRSRDLEVSELLYTGSKAYGNQPKRAFGIGNGYSNQTRLNAGDSNRNGVGSGKDYPKTVQTVNGMTYANEVGTIRVVGSAAGPVTFLDVYYKPNAPNLLSYGTLVDKHWDVRTTKEGGHIAVGGKVGPKYSLRRAGPGGSLRMVTFERIVNGNGNTARSTSMNMDEPTFFAAKSDVPKDTMQNWHERLGHKGISSIKELAKLELLEMTDLSTTTFTMDIYDYTGTCVVIPIPDKTAETTLRYFRAFKAHMEKAWEHAIKAIRTDGGGEYMGNWPRYLELVLGMTT</sequence>
<evidence type="ECO:0000313" key="1">
    <source>
        <dbReference type="EMBL" id="KAJ9092758.1"/>
    </source>
</evidence>
<dbReference type="EMBL" id="JASBWR010000131">
    <property type="protein sequence ID" value="KAJ9092758.1"/>
    <property type="molecule type" value="Genomic_DNA"/>
</dbReference>
<keyword evidence="2" id="KW-1185">Reference proteome</keyword>
<organism evidence="1 2">
    <name type="scientific">Naganishia cerealis</name>
    <dbReference type="NCBI Taxonomy" id="610337"/>
    <lineage>
        <taxon>Eukaryota</taxon>
        <taxon>Fungi</taxon>
        <taxon>Dikarya</taxon>
        <taxon>Basidiomycota</taxon>
        <taxon>Agaricomycotina</taxon>
        <taxon>Tremellomycetes</taxon>
        <taxon>Filobasidiales</taxon>
        <taxon>Filobasidiaceae</taxon>
        <taxon>Naganishia</taxon>
    </lineage>
</organism>
<comment type="caution">
    <text evidence="1">The sequence shown here is derived from an EMBL/GenBank/DDBJ whole genome shotgun (WGS) entry which is preliminary data.</text>
</comment>
<reference evidence="1" key="1">
    <citation type="submission" date="2023-04" db="EMBL/GenBank/DDBJ databases">
        <title>Draft Genome sequencing of Naganishia species isolated from polar environments using Oxford Nanopore Technology.</title>
        <authorList>
            <person name="Leo P."/>
            <person name="Venkateswaran K."/>
        </authorList>
    </citation>
    <scope>NUCLEOTIDE SEQUENCE</scope>
    <source>
        <strain evidence="1">MNA-CCFEE 5261</strain>
    </source>
</reference>